<dbReference type="AlphaFoldDB" id="A0A376AKM3"/>
<dbReference type="InterPro" id="IPR000182">
    <property type="entry name" value="GNAT_dom"/>
</dbReference>
<reference evidence="3" key="1">
    <citation type="submission" date="2018-07" db="EMBL/GenBank/DDBJ databases">
        <authorList>
            <person name="Peiro R."/>
            <person name="Begona"/>
            <person name="Cbmso G."/>
            <person name="Lopez M."/>
            <person name="Gonzalez S."/>
        </authorList>
    </citation>
    <scope>NUCLEOTIDE SEQUENCE [LARGE SCALE GENOMIC DNA]</scope>
</reference>
<evidence type="ECO:0000313" key="3">
    <source>
        <dbReference type="Proteomes" id="UP000254764"/>
    </source>
</evidence>
<dbReference type="SUPFAM" id="SSF55729">
    <property type="entry name" value="Acyl-CoA N-acyltransferases (Nat)"/>
    <property type="match status" value="1"/>
</dbReference>
<dbReference type="PROSITE" id="PS51186">
    <property type="entry name" value="GNAT"/>
    <property type="match status" value="1"/>
</dbReference>
<dbReference type="GO" id="GO:0016747">
    <property type="term" value="F:acyltransferase activity, transferring groups other than amino-acyl groups"/>
    <property type="evidence" value="ECO:0007669"/>
    <property type="project" value="InterPro"/>
</dbReference>
<keyword evidence="3" id="KW-1185">Reference proteome</keyword>
<dbReference type="Pfam" id="PF00583">
    <property type="entry name" value="Acetyltransf_1"/>
    <property type="match status" value="1"/>
</dbReference>
<sequence>MIAIRKADEADLEPLLTLYPDAFPDEDLTALVRDLFQAPEGEVLSLVATIGDQIVGHVAFTLCNVDDRPRTAAMLAPLAVASAMQRRGIGKALIAEGMRLVKAEKIEQVLVLGDPKYYSQSGFSAEQAIAPPYPLPLEWAGAWQSIKLIETAQNPAGPLRLPVYWMKPALWAP</sequence>
<evidence type="ECO:0000259" key="1">
    <source>
        <dbReference type="PROSITE" id="PS51186"/>
    </source>
</evidence>
<protein>
    <recommendedName>
        <fullName evidence="1">N-acetyltransferase domain-containing protein</fullName>
    </recommendedName>
</protein>
<accession>A0A376AKM3</accession>
<name>A0A376AKM3_9HYPH</name>
<dbReference type="EMBL" id="UEYP01000007">
    <property type="protein sequence ID" value="SSC68361.1"/>
    <property type="molecule type" value="Genomic_DNA"/>
</dbReference>
<dbReference type="CDD" id="cd04301">
    <property type="entry name" value="NAT_SF"/>
    <property type="match status" value="1"/>
</dbReference>
<dbReference type="RefSeq" id="WP_181904026.1">
    <property type="nucleotide sequence ID" value="NZ_UEYP01000007.1"/>
</dbReference>
<dbReference type="Proteomes" id="UP000254764">
    <property type="component" value="Unassembled WGS sequence"/>
</dbReference>
<dbReference type="InterPro" id="IPR016181">
    <property type="entry name" value="Acyl_CoA_acyltransferase"/>
</dbReference>
<dbReference type="Gene3D" id="3.40.630.30">
    <property type="match status" value="1"/>
</dbReference>
<gene>
    <name evidence="2" type="ORF">RHIZ70_4069</name>
</gene>
<proteinExistence type="predicted"/>
<evidence type="ECO:0000313" key="2">
    <source>
        <dbReference type="EMBL" id="SSC68361.1"/>
    </source>
</evidence>
<feature type="domain" description="N-acetyltransferase" evidence="1">
    <location>
        <begin position="2"/>
        <end position="150"/>
    </location>
</feature>
<organism evidence="2 3">
    <name type="scientific">Ciceribacter selenitireducens ATCC BAA-1503</name>
    <dbReference type="NCBI Taxonomy" id="1336235"/>
    <lineage>
        <taxon>Bacteria</taxon>
        <taxon>Pseudomonadati</taxon>
        <taxon>Pseudomonadota</taxon>
        <taxon>Alphaproteobacteria</taxon>
        <taxon>Hyphomicrobiales</taxon>
        <taxon>Rhizobiaceae</taxon>
        <taxon>Ciceribacter</taxon>
    </lineage>
</organism>